<keyword evidence="1" id="KW-0812">Transmembrane</keyword>
<feature type="chain" id="PRO_5038745550" description="Arabinogalactan peptide 22" evidence="2">
    <location>
        <begin position="26"/>
        <end position="59"/>
    </location>
</feature>
<proteinExistence type="predicted"/>
<dbReference type="InterPro" id="IPR009424">
    <property type="entry name" value="AGP16/20/22/41"/>
</dbReference>
<dbReference type="PANTHER" id="PTHR33374">
    <property type="entry name" value="ARABINOGALACTAN PROTEIN 20"/>
    <property type="match status" value="1"/>
</dbReference>
<comment type="caution">
    <text evidence="3">The sequence shown here is derived from an EMBL/GenBank/DDBJ whole genome shotgun (WGS) entry which is preliminary data.</text>
</comment>
<reference evidence="3" key="2">
    <citation type="journal article" date="2022" name="Hortic Res">
        <title>The genome of Dioscorea zingiberensis sheds light on the biosynthesis, origin and evolution of the medicinally important diosgenin saponins.</title>
        <authorList>
            <person name="Li Y."/>
            <person name="Tan C."/>
            <person name="Li Z."/>
            <person name="Guo J."/>
            <person name="Li S."/>
            <person name="Chen X."/>
            <person name="Wang C."/>
            <person name="Dai X."/>
            <person name="Yang H."/>
            <person name="Song W."/>
            <person name="Hou L."/>
            <person name="Xu J."/>
            <person name="Tong Z."/>
            <person name="Xu A."/>
            <person name="Yuan X."/>
            <person name="Wang W."/>
            <person name="Yang Q."/>
            <person name="Chen L."/>
            <person name="Sun Z."/>
            <person name="Wang K."/>
            <person name="Pan B."/>
            <person name="Chen J."/>
            <person name="Bao Y."/>
            <person name="Liu F."/>
            <person name="Qi X."/>
            <person name="Gang D.R."/>
            <person name="Wen J."/>
            <person name="Li J."/>
        </authorList>
    </citation>
    <scope>NUCLEOTIDE SEQUENCE</scope>
    <source>
        <strain evidence="3">Dzin_1.0</strain>
    </source>
</reference>
<keyword evidence="4" id="KW-1185">Reference proteome</keyword>
<evidence type="ECO:0000256" key="1">
    <source>
        <dbReference type="SAM" id="Phobius"/>
    </source>
</evidence>
<evidence type="ECO:0000313" key="3">
    <source>
        <dbReference type="EMBL" id="KAJ0985592.1"/>
    </source>
</evidence>
<dbReference type="Pfam" id="PF06376">
    <property type="entry name" value="AGP"/>
    <property type="match status" value="1"/>
</dbReference>
<dbReference type="Proteomes" id="UP001085076">
    <property type="component" value="Miscellaneous, Linkage group lg01"/>
</dbReference>
<keyword evidence="1" id="KW-0472">Membrane</keyword>
<gene>
    <name evidence="3" type="ORF">J5N97_003948</name>
</gene>
<keyword evidence="1" id="KW-1133">Transmembrane helix</keyword>
<evidence type="ECO:0000313" key="4">
    <source>
        <dbReference type="Proteomes" id="UP001085076"/>
    </source>
</evidence>
<dbReference type="AlphaFoldDB" id="A0A9D5HRN4"/>
<feature type="transmembrane region" description="Helical" evidence="1">
    <location>
        <begin position="41"/>
        <end position="58"/>
    </location>
</feature>
<dbReference type="OrthoDB" id="775586at2759"/>
<evidence type="ECO:0000256" key="2">
    <source>
        <dbReference type="SAM" id="SignalP"/>
    </source>
</evidence>
<sequence length="59" mass="6495">MSSMRVHALLFITFFLSGLMQLSHGQTISPSRMADGKAIDQGIAYVLMLVALLVTYLVH</sequence>
<feature type="signal peptide" evidence="2">
    <location>
        <begin position="1"/>
        <end position="25"/>
    </location>
</feature>
<keyword evidence="2" id="KW-0732">Signal</keyword>
<organism evidence="3 4">
    <name type="scientific">Dioscorea zingiberensis</name>
    <dbReference type="NCBI Taxonomy" id="325984"/>
    <lineage>
        <taxon>Eukaryota</taxon>
        <taxon>Viridiplantae</taxon>
        <taxon>Streptophyta</taxon>
        <taxon>Embryophyta</taxon>
        <taxon>Tracheophyta</taxon>
        <taxon>Spermatophyta</taxon>
        <taxon>Magnoliopsida</taxon>
        <taxon>Liliopsida</taxon>
        <taxon>Dioscoreales</taxon>
        <taxon>Dioscoreaceae</taxon>
        <taxon>Dioscorea</taxon>
    </lineage>
</organism>
<evidence type="ECO:0008006" key="5">
    <source>
        <dbReference type="Google" id="ProtNLM"/>
    </source>
</evidence>
<name>A0A9D5HRN4_9LILI</name>
<dbReference type="EMBL" id="JAGGNH010000001">
    <property type="protein sequence ID" value="KAJ0985592.1"/>
    <property type="molecule type" value="Genomic_DNA"/>
</dbReference>
<protein>
    <recommendedName>
        <fullName evidence="5">Arabinogalactan peptide 22</fullName>
    </recommendedName>
</protein>
<accession>A0A9D5HRN4</accession>
<reference evidence="3" key="1">
    <citation type="submission" date="2021-03" db="EMBL/GenBank/DDBJ databases">
        <authorList>
            <person name="Li Z."/>
            <person name="Yang C."/>
        </authorList>
    </citation>
    <scope>NUCLEOTIDE SEQUENCE</scope>
    <source>
        <strain evidence="3">Dzin_1.0</strain>
        <tissue evidence="3">Leaf</tissue>
    </source>
</reference>